<protein>
    <submittedName>
        <fullName evidence="1">Uncharacterized protein</fullName>
    </submittedName>
</protein>
<dbReference type="RefSeq" id="WP_098539780.1">
    <property type="nucleotide sequence ID" value="NZ_NUYN01000006.1"/>
</dbReference>
<comment type="caution">
    <text evidence="1">The sequence shown here is derived from an EMBL/GenBank/DDBJ whole genome shotgun (WGS) entry which is preliminary data.</text>
</comment>
<gene>
    <name evidence="1" type="ORF">COJ50_04975</name>
</gene>
<proteinExistence type="predicted"/>
<dbReference type="EMBL" id="NUYN01000006">
    <property type="protein sequence ID" value="PFN28590.1"/>
    <property type="molecule type" value="Genomic_DNA"/>
</dbReference>
<reference evidence="1 2" key="1">
    <citation type="submission" date="2017-09" db="EMBL/GenBank/DDBJ databases">
        <title>Large-scale bioinformatics analysis of Bacillus genomes uncovers conserved roles of natural products in bacterial physiology.</title>
        <authorList>
            <consortium name="Agbiome Team Llc"/>
            <person name="Bleich R.M."/>
            <person name="Grubbs K.J."/>
            <person name="Santa Maria K.C."/>
            <person name="Allen S.E."/>
            <person name="Farag S."/>
            <person name="Shank E.A."/>
            <person name="Bowers A."/>
        </authorList>
    </citation>
    <scope>NUCLEOTIDE SEQUENCE [LARGE SCALE GENOMIC DNA]</scope>
    <source>
        <strain evidence="1 2">AFS076905</strain>
    </source>
</reference>
<evidence type="ECO:0000313" key="2">
    <source>
        <dbReference type="Proteomes" id="UP000225182"/>
    </source>
</evidence>
<organism evidence="1 2">
    <name type="scientific">Bacillus cereus</name>
    <dbReference type="NCBI Taxonomy" id="1396"/>
    <lineage>
        <taxon>Bacteria</taxon>
        <taxon>Bacillati</taxon>
        <taxon>Bacillota</taxon>
        <taxon>Bacilli</taxon>
        <taxon>Bacillales</taxon>
        <taxon>Bacillaceae</taxon>
        <taxon>Bacillus</taxon>
        <taxon>Bacillus cereus group</taxon>
    </lineage>
</organism>
<accession>A0A2B1KUM6</accession>
<dbReference type="AlphaFoldDB" id="A0A2B1KUM6"/>
<evidence type="ECO:0000313" key="1">
    <source>
        <dbReference type="EMBL" id="PFN28590.1"/>
    </source>
</evidence>
<dbReference type="Proteomes" id="UP000225182">
    <property type="component" value="Unassembled WGS sequence"/>
</dbReference>
<sequence>MGKLSDKYLNPQEQPVNEMNAISGVNLNWVPTIGHVQGKSKRCQCCGGTYVQGEKWVKQKKQHNNQLFYGAEFALHVCSGCYRKQKVYK</sequence>
<name>A0A2B1KUM6_BACCE</name>